<dbReference type="AlphaFoldDB" id="A0A1Q9LN66"/>
<accession>A0A1Q9LN66</accession>
<evidence type="ECO:0000313" key="4">
    <source>
        <dbReference type="EMBL" id="OLR93439.1"/>
    </source>
</evidence>
<protein>
    <recommendedName>
        <fullName evidence="3">DUF4333 domain-containing protein</fullName>
    </recommendedName>
</protein>
<comment type="caution">
    <text evidence="4">The sequence shown here is derived from an EMBL/GenBank/DDBJ whole genome shotgun (WGS) entry which is preliminary data.</text>
</comment>
<dbReference type="EMBL" id="MKQR01000009">
    <property type="protein sequence ID" value="OLR93439.1"/>
    <property type="molecule type" value="Genomic_DNA"/>
</dbReference>
<feature type="compositionally biased region" description="Pro residues" evidence="1">
    <location>
        <begin position="120"/>
        <end position="129"/>
    </location>
</feature>
<organism evidence="4 5">
    <name type="scientific">Actinokineospora bangkokensis</name>
    <dbReference type="NCBI Taxonomy" id="1193682"/>
    <lineage>
        <taxon>Bacteria</taxon>
        <taxon>Bacillati</taxon>
        <taxon>Actinomycetota</taxon>
        <taxon>Actinomycetes</taxon>
        <taxon>Pseudonocardiales</taxon>
        <taxon>Pseudonocardiaceae</taxon>
        <taxon>Actinokineospora</taxon>
    </lineage>
</organism>
<reference evidence="4 5" key="1">
    <citation type="submission" date="2016-10" db="EMBL/GenBank/DDBJ databases">
        <title>The Draft Genome Sequence of Actinokineospora bangkokensis 44EHWT reveals the biosynthetic pathway of antifungal compounds Thailandins with unusual extender unit butylmalonyl-CoA.</title>
        <authorList>
            <person name="Greule A."/>
            <person name="Intra B."/>
            <person name="Flemming S."/>
            <person name="Rommel M.G."/>
            <person name="Panbangred W."/>
            <person name="Bechthold A."/>
        </authorList>
    </citation>
    <scope>NUCLEOTIDE SEQUENCE [LARGE SCALE GENOMIC DNA]</scope>
    <source>
        <strain evidence="4 5">44EHW</strain>
    </source>
</reference>
<name>A0A1Q9LN66_9PSEU</name>
<dbReference type="RefSeq" id="WP_075974333.1">
    <property type="nucleotide sequence ID" value="NZ_MKQR01000009.1"/>
</dbReference>
<evidence type="ECO:0000256" key="2">
    <source>
        <dbReference type="SAM" id="Phobius"/>
    </source>
</evidence>
<evidence type="ECO:0000256" key="1">
    <source>
        <dbReference type="SAM" id="MobiDB-lite"/>
    </source>
</evidence>
<proteinExistence type="predicted"/>
<dbReference type="InterPro" id="IPR025637">
    <property type="entry name" value="DUF4333"/>
</dbReference>
<keyword evidence="2" id="KW-0812">Transmembrane</keyword>
<keyword evidence="5" id="KW-1185">Reference proteome</keyword>
<evidence type="ECO:0000259" key="3">
    <source>
        <dbReference type="Pfam" id="PF14230"/>
    </source>
</evidence>
<feature type="region of interest" description="Disordered" evidence="1">
    <location>
        <begin position="1"/>
        <end position="129"/>
    </location>
</feature>
<feature type="compositionally biased region" description="Low complexity" evidence="1">
    <location>
        <begin position="33"/>
        <end position="44"/>
    </location>
</feature>
<sequence>MSSPYGPSGGQDPQQQWGQQPYGGGNPPGTPSGGFPQQGGYPQQPQSPYPPEQGQYGYQQQSPYQPTQQQPQPGQPQPTQQYPNQPQGYGPPTGQQAAPFGQYNPNQPLNPNQPQGGPGGLPPGYPGAPPAKKRGGAGIWIAVVVVVLLVGAFAVTAFVTPGFLVTKVFDQGAVQDGVKGVLTGKYSVADVESVSCPADQEVKKDARFSCKVTIGGQEKTVNITVRSDDGEYEVAPPLDN</sequence>
<dbReference type="Proteomes" id="UP000186040">
    <property type="component" value="Unassembled WGS sequence"/>
</dbReference>
<dbReference type="STRING" id="1193682.BJP25_14100"/>
<feature type="compositionally biased region" description="Low complexity" evidence="1">
    <location>
        <begin position="1"/>
        <end position="20"/>
    </location>
</feature>
<feature type="transmembrane region" description="Helical" evidence="2">
    <location>
        <begin position="139"/>
        <end position="159"/>
    </location>
</feature>
<evidence type="ECO:0000313" key="5">
    <source>
        <dbReference type="Proteomes" id="UP000186040"/>
    </source>
</evidence>
<feature type="compositionally biased region" description="Low complexity" evidence="1">
    <location>
        <begin position="52"/>
        <end position="115"/>
    </location>
</feature>
<keyword evidence="2" id="KW-0472">Membrane</keyword>
<dbReference type="OrthoDB" id="3405072at2"/>
<gene>
    <name evidence="4" type="ORF">BJP25_14100</name>
</gene>
<feature type="domain" description="DUF4333" evidence="3">
    <location>
        <begin position="154"/>
        <end position="230"/>
    </location>
</feature>
<keyword evidence="2" id="KW-1133">Transmembrane helix</keyword>
<dbReference type="Pfam" id="PF14230">
    <property type="entry name" value="DUF4333"/>
    <property type="match status" value="1"/>
</dbReference>